<dbReference type="Gene3D" id="3.80.10.10">
    <property type="entry name" value="Ribonuclease Inhibitor"/>
    <property type="match status" value="1"/>
</dbReference>
<accession>A0A830CVP6</accession>
<dbReference type="Proteomes" id="UP000653305">
    <property type="component" value="Unassembled WGS sequence"/>
</dbReference>
<organism evidence="1 2">
    <name type="scientific">Phtheirospermum japonicum</name>
    <dbReference type="NCBI Taxonomy" id="374723"/>
    <lineage>
        <taxon>Eukaryota</taxon>
        <taxon>Viridiplantae</taxon>
        <taxon>Streptophyta</taxon>
        <taxon>Embryophyta</taxon>
        <taxon>Tracheophyta</taxon>
        <taxon>Spermatophyta</taxon>
        <taxon>Magnoliopsida</taxon>
        <taxon>eudicotyledons</taxon>
        <taxon>Gunneridae</taxon>
        <taxon>Pentapetalae</taxon>
        <taxon>asterids</taxon>
        <taxon>lamiids</taxon>
        <taxon>Lamiales</taxon>
        <taxon>Orobanchaceae</taxon>
        <taxon>Orobanchaceae incertae sedis</taxon>
        <taxon>Phtheirospermum</taxon>
    </lineage>
</organism>
<evidence type="ECO:0000313" key="1">
    <source>
        <dbReference type="EMBL" id="GFQ02313.1"/>
    </source>
</evidence>
<dbReference type="SUPFAM" id="SSF52047">
    <property type="entry name" value="RNI-like"/>
    <property type="match status" value="1"/>
</dbReference>
<protein>
    <submittedName>
        <fullName evidence="1">Protein auxin signaling F-box 3</fullName>
    </submittedName>
</protein>
<comment type="caution">
    <text evidence="1">The sequence shown here is derived from an EMBL/GenBank/DDBJ whole genome shotgun (WGS) entry which is preliminary data.</text>
</comment>
<reference evidence="1" key="1">
    <citation type="submission" date="2020-07" db="EMBL/GenBank/DDBJ databases">
        <title>Ethylene signaling mediates host invasion by parasitic plants.</title>
        <authorList>
            <person name="Yoshida S."/>
        </authorList>
    </citation>
    <scope>NUCLEOTIDE SEQUENCE</scope>
    <source>
        <strain evidence="1">Okayama</strain>
    </source>
</reference>
<dbReference type="EMBL" id="BMAC01000740">
    <property type="protein sequence ID" value="GFQ02313.1"/>
    <property type="molecule type" value="Genomic_DNA"/>
</dbReference>
<name>A0A830CVP6_9LAMI</name>
<evidence type="ECO:0000313" key="2">
    <source>
        <dbReference type="Proteomes" id="UP000653305"/>
    </source>
</evidence>
<keyword evidence="2" id="KW-1185">Reference proteome</keyword>
<dbReference type="AlphaFoldDB" id="A0A830CVP6"/>
<dbReference type="OrthoDB" id="1927576at2759"/>
<gene>
    <name evidence="1" type="ORF">PHJA_002375300</name>
</gene>
<sequence length="109" mass="12363">MRCVVEGCPKLRKLEIRDCPFGDDALLSGIEKYETVRSLWMSGCNLTMRGCKLLAREMPRLNVEVIKDGIEGPRLDVETIDDHVKVKKVYVYRSLAGRRQDAPPSVLTL</sequence>
<proteinExistence type="predicted"/>
<dbReference type="InterPro" id="IPR032675">
    <property type="entry name" value="LRR_dom_sf"/>
</dbReference>